<evidence type="ECO:0000313" key="2">
    <source>
        <dbReference type="Proteomes" id="UP001525961"/>
    </source>
</evidence>
<reference evidence="1 2" key="1">
    <citation type="journal article" date="2022" name="Front. Microbiol.">
        <title>High genomic differentiation and limited gene flow indicate recent cryptic speciation within the genus Laspinema (cyanobacteria).</title>
        <authorList>
            <person name="Stanojkovic A."/>
            <person name="Skoupy S."/>
            <person name="Skaloud P."/>
            <person name="Dvorak P."/>
        </authorList>
    </citation>
    <scope>NUCLEOTIDE SEQUENCE [LARGE SCALE GENOMIC DNA]</scope>
    <source>
        <strain evidence="1 2">D3b</strain>
    </source>
</reference>
<evidence type="ECO:0000313" key="1">
    <source>
        <dbReference type="EMBL" id="MCT7980494.1"/>
    </source>
</evidence>
<comment type="caution">
    <text evidence="1">The sequence shown here is derived from an EMBL/GenBank/DDBJ whole genome shotgun (WGS) entry which is preliminary data.</text>
</comment>
<dbReference type="RefSeq" id="WP_261236896.1">
    <property type="nucleotide sequence ID" value="NZ_JAMXFA010000038.1"/>
</dbReference>
<dbReference type="Proteomes" id="UP001525961">
    <property type="component" value="Unassembled WGS sequence"/>
</dbReference>
<keyword evidence="2" id="KW-1185">Reference proteome</keyword>
<protein>
    <submittedName>
        <fullName evidence="1">Uncharacterized protein</fullName>
    </submittedName>
</protein>
<name>A0ABT2NCS8_9CYAN</name>
<accession>A0ABT2NCS8</accession>
<gene>
    <name evidence="1" type="ORF">NG792_22480</name>
</gene>
<sequence>MTSLPPCETLDISAVGKFFQNTTNSYKYLLFLSLLKIINSRKFEVSCPIEFRELTIEMLVNAWYPYAYYKLSLGSQDTIGEQLEAIGLGRSRLSATLPKINPTEIRKTIATKALEEQIKTLMRFVPYRLIRPFFESELREKKDVKINPLIVELAQAEFESRKPLYWIDTDGKAIFVHPEWANYINLHYNTLKNWTFWEWVDYMQRRNPKISDVGSKLLPPQTE</sequence>
<dbReference type="EMBL" id="JAMXFA010000038">
    <property type="protein sequence ID" value="MCT7980494.1"/>
    <property type="molecule type" value="Genomic_DNA"/>
</dbReference>
<organism evidence="1 2">
    <name type="scientific">Laspinema olomoucense D3b</name>
    <dbReference type="NCBI Taxonomy" id="2953688"/>
    <lineage>
        <taxon>Bacteria</taxon>
        <taxon>Bacillati</taxon>
        <taxon>Cyanobacteriota</taxon>
        <taxon>Cyanophyceae</taxon>
        <taxon>Oscillatoriophycideae</taxon>
        <taxon>Oscillatoriales</taxon>
        <taxon>Laspinemataceae</taxon>
        <taxon>Laspinema</taxon>
        <taxon>Laspinema olomoucense</taxon>
    </lineage>
</organism>
<proteinExistence type="predicted"/>